<dbReference type="InterPro" id="IPR055275">
    <property type="entry name" value="Ferredox_Rdtase"/>
</dbReference>
<keyword evidence="9" id="KW-0411">Iron-sulfur</keyword>
<sequence length="542" mass="57746">MTFVITQRCCNDASCIPECPVDCIRPRPDDPDFATTEMLYIDAATCIDCGACTEACPVDAIYSDFDLPPELERYVDINQAYFERNPLDNSAVTPPSAPRRLPTDRSPLRVAVVGSGPAGCYAAEQLLRLGNVQVEIFDRLPTPWGLIRNGVAPDHHETKKVVDRFGSAFRADATRMYLGVDVGADVTLDELRAHHHAVVYATGASGDRRMDVPGEDLAGSHSATEFVAWYNGHPDHADRQFDLSGDRAVIVGNGNVALDVARVLLLDPDVLAKTDIADHALKALRDSAIREVVVVGRRGPAQAAYSTSEFLALGGLTGIDVVVDDPESAFGASGATGSDDPDAAPSVRLKVDLAREYADAPSGGADKRIVFRYLSSPVSLDGDGRVESVTLVANTLGNDLAAVPTGRTEVVETSLVFRSVGYRGLPVAGLPFDEARGVLPNESGRVEGLDGVYTTGWIKRGPRGVIGTNRVDSAETVAALLEDFEAGRLSEPTGDREALTALVAERVPGFVDKARWQAVDAAEKAAGRSAGRPRVKGTLPED</sequence>
<protein>
    <recommendedName>
        <fullName evidence="2">ferredoxin--NADP(+) reductase</fullName>
        <ecNumber evidence="2">1.18.1.2</ecNumber>
    </recommendedName>
</protein>
<dbReference type="PANTHER" id="PTHR48467:SF1">
    <property type="entry name" value="GLUTAMATE SYNTHASE 1 [NADH], CHLOROPLASTIC-LIKE"/>
    <property type="match status" value="1"/>
</dbReference>
<dbReference type="Pfam" id="PF07992">
    <property type="entry name" value="Pyr_redox_2"/>
    <property type="match status" value="1"/>
</dbReference>
<evidence type="ECO:0000259" key="12">
    <source>
        <dbReference type="PROSITE" id="PS51379"/>
    </source>
</evidence>
<dbReference type="InterPro" id="IPR017900">
    <property type="entry name" value="4Fe4S_Fe_S_CS"/>
</dbReference>
<feature type="domain" description="4Fe-4S ferredoxin-type" evidence="12">
    <location>
        <begin position="1"/>
        <end position="29"/>
    </location>
</feature>
<organism evidence="13 14">
    <name type="scientific">Rhodococcus gannanensis</name>
    <dbReference type="NCBI Taxonomy" id="1960308"/>
    <lineage>
        <taxon>Bacteria</taxon>
        <taxon>Bacillati</taxon>
        <taxon>Actinomycetota</taxon>
        <taxon>Actinomycetes</taxon>
        <taxon>Mycobacteriales</taxon>
        <taxon>Nocardiaceae</taxon>
        <taxon>Rhodococcus</taxon>
    </lineage>
</organism>
<proteinExistence type="predicted"/>
<dbReference type="SUPFAM" id="SSF54862">
    <property type="entry name" value="4Fe-4S ferredoxins"/>
    <property type="match status" value="1"/>
</dbReference>
<dbReference type="Gene3D" id="3.40.50.720">
    <property type="entry name" value="NAD(P)-binding Rossmann-like Domain"/>
    <property type="match status" value="1"/>
</dbReference>
<feature type="region of interest" description="Disordered" evidence="11">
    <location>
        <begin position="522"/>
        <end position="542"/>
    </location>
</feature>
<keyword evidence="4" id="KW-0479">Metal-binding</keyword>
<dbReference type="EMBL" id="JBHUFB010000019">
    <property type="protein sequence ID" value="MFD1814595.1"/>
    <property type="molecule type" value="Genomic_DNA"/>
</dbReference>
<comment type="caution">
    <text evidence="13">The sequence shown here is derived from an EMBL/GenBank/DDBJ whole genome shotgun (WGS) entry which is preliminary data.</text>
</comment>
<evidence type="ECO:0000256" key="10">
    <source>
        <dbReference type="ARBA" id="ARBA00047776"/>
    </source>
</evidence>
<evidence type="ECO:0000256" key="5">
    <source>
        <dbReference type="ARBA" id="ARBA00022827"/>
    </source>
</evidence>
<dbReference type="RefSeq" id="WP_378487071.1">
    <property type="nucleotide sequence ID" value="NZ_JBHUFB010000019.1"/>
</dbReference>
<evidence type="ECO:0000313" key="13">
    <source>
        <dbReference type="EMBL" id="MFD1814595.1"/>
    </source>
</evidence>
<keyword evidence="5" id="KW-0274">FAD</keyword>
<evidence type="ECO:0000256" key="6">
    <source>
        <dbReference type="ARBA" id="ARBA00022857"/>
    </source>
</evidence>
<keyword evidence="7" id="KW-0560">Oxidoreductase</keyword>
<dbReference type="PANTHER" id="PTHR48467">
    <property type="entry name" value="GLUTAMATE SYNTHASE 1 [NADH], CHLOROPLASTIC-LIKE"/>
    <property type="match status" value="1"/>
</dbReference>
<feature type="domain" description="4Fe-4S ferredoxin-type" evidence="12">
    <location>
        <begin position="37"/>
        <end position="66"/>
    </location>
</feature>
<comment type="catalytic activity">
    <reaction evidence="10">
        <text>2 reduced [2Fe-2S]-[ferredoxin] + NADP(+) + H(+) = 2 oxidized [2Fe-2S]-[ferredoxin] + NADPH</text>
        <dbReference type="Rhea" id="RHEA:20125"/>
        <dbReference type="Rhea" id="RHEA-COMP:10000"/>
        <dbReference type="Rhea" id="RHEA-COMP:10001"/>
        <dbReference type="ChEBI" id="CHEBI:15378"/>
        <dbReference type="ChEBI" id="CHEBI:33737"/>
        <dbReference type="ChEBI" id="CHEBI:33738"/>
        <dbReference type="ChEBI" id="CHEBI:57783"/>
        <dbReference type="ChEBI" id="CHEBI:58349"/>
        <dbReference type="EC" id="1.18.1.2"/>
    </reaction>
</comment>
<dbReference type="PRINTS" id="PR00419">
    <property type="entry name" value="ADXRDTASE"/>
</dbReference>
<evidence type="ECO:0000256" key="1">
    <source>
        <dbReference type="ARBA" id="ARBA00001974"/>
    </source>
</evidence>
<dbReference type="InterPro" id="IPR023753">
    <property type="entry name" value="FAD/NAD-binding_dom"/>
</dbReference>
<dbReference type="CDD" id="cd04410">
    <property type="entry name" value="DMSOR_beta-like"/>
    <property type="match status" value="1"/>
</dbReference>
<accession>A0ABW4P808</accession>
<dbReference type="Proteomes" id="UP001597286">
    <property type="component" value="Unassembled WGS sequence"/>
</dbReference>
<evidence type="ECO:0000256" key="8">
    <source>
        <dbReference type="ARBA" id="ARBA00023004"/>
    </source>
</evidence>
<name>A0ABW4P808_9NOCA</name>
<evidence type="ECO:0000256" key="3">
    <source>
        <dbReference type="ARBA" id="ARBA00022630"/>
    </source>
</evidence>
<dbReference type="InterPro" id="IPR017896">
    <property type="entry name" value="4Fe4S_Fe-S-bd"/>
</dbReference>
<keyword evidence="8" id="KW-0408">Iron</keyword>
<dbReference type="Pfam" id="PF00037">
    <property type="entry name" value="Fer4"/>
    <property type="match status" value="1"/>
</dbReference>
<comment type="cofactor">
    <cofactor evidence="1">
        <name>FAD</name>
        <dbReference type="ChEBI" id="CHEBI:57692"/>
    </cofactor>
</comment>
<dbReference type="EC" id="1.18.1.2" evidence="2"/>
<dbReference type="Gene3D" id="3.50.50.60">
    <property type="entry name" value="FAD/NAD(P)-binding domain"/>
    <property type="match status" value="1"/>
</dbReference>
<dbReference type="InterPro" id="IPR036188">
    <property type="entry name" value="FAD/NAD-bd_sf"/>
</dbReference>
<dbReference type="PROSITE" id="PS51379">
    <property type="entry name" value="4FE4S_FER_2"/>
    <property type="match status" value="2"/>
</dbReference>
<keyword evidence="3" id="KW-0285">Flavoprotein</keyword>
<gene>
    <name evidence="13" type="ORF">ACFSJG_20455</name>
</gene>
<reference evidence="14" key="1">
    <citation type="journal article" date="2019" name="Int. J. Syst. Evol. Microbiol.">
        <title>The Global Catalogue of Microorganisms (GCM) 10K type strain sequencing project: providing services to taxonomists for standard genome sequencing and annotation.</title>
        <authorList>
            <consortium name="The Broad Institute Genomics Platform"/>
            <consortium name="The Broad Institute Genome Sequencing Center for Infectious Disease"/>
            <person name="Wu L."/>
            <person name="Ma J."/>
        </authorList>
    </citation>
    <scope>NUCLEOTIDE SEQUENCE [LARGE SCALE GENOMIC DNA]</scope>
    <source>
        <strain evidence="14">DT72</strain>
    </source>
</reference>
<dbReference type="PROSITE" id="PS00198">
    <property type="entry name" value="4FE4S_FER_1"/>
    <property type="match status" value="1"/>
</dbReference>
<keyword evidence="6" id="KW-0521">NADP</keyword>
<dbReference type="SUPFAM" id="SSF51971">
    <property type="entry name" value="Nucleotide-binding domain"/>
    <property type="match status" value="2"/>
</dbReference>
<evidence type="ECO:0000313" key="14">
    <source>
        <dbReference type="Proteomes" id="UP001597286"/>
    </source>
</evidence>
<keyword evidence="14" id="KW-1185">Reference proteome</keyword>
<dbReference type="Gene3D" id="3.30.70.20">
    <property type="match status" value="1"/>
</dbReference>
<evidence type="ECO:0000256" key="9">
    <source>
        <dbReference type="ARBA" id="ARBA00023014"/>
    </source>
</evidence>
<evidence type="ECO:0000256" key="7">
    <source>
        <dbReference type="ARBA" id="ARBA00023002"/>
    </source>
</evidence>
<evidence type="ECO:0000256" key="4">
    <source>
        <dbReference type="ARBA" id="ARBA00022723"/>
    </source>
</evidence>
<evidence type="ECO:0000256" key="2">
    <source>
        <dbReference type="ARBA" id="ARBA00013223"/>
    </source>
</evidence>
<evidence type="ECO:0000256" key="11">
    <source>
        <dbReference type="SAM" id="MobiDB-lite"/>
    </source>
</evidence>